<name>A0A7M2WT07_9BACT</name>
<evidence type="ECO:0000313" key="3">
    <source>
        <dbReference type="Proteomes" id="UP000593765"/>
    </source>
</evidence>
<dbReference type="Proteomes" id="UP000593765">
    <property type="component" value="Chromosome"/>
</dbReference>
<dbReference type="RefSeq" id="WP_206291632.1">
    <property type="nucleotide sequence ID" value="NZ_CP063458.1"/>
</dbReference>
<dbReference type="KEGG" id="hbs:IPV69_20715"/>
<dbReference type="EMBL" id="CP063458">
    <property type="protein sequence ID" value="QOV88638.1"/>
    <property type="molecule type" value="Genomic_DNA"/>
</dbReference>
<proteinExistence type="predicted"/>
<accession>A0A7M2WT07</accession>
<protein>
    <submittedName>
        <fullName evidence="2">Uncharacterized protein</fullName>
    </submittedName>
</protein>
<keyword evidence="3" id="KW-1185">Reference proteome</keyword>
<organism evidence="2 3">
    <name type="scientific">Humisphaera borealis</name>
    <dbReference type="NCBI Taxonomy" id="2807512"/>
    <lineage>
        <taxon>Bacteria</taxon>
        <taxon>Pseudomonadati</taxon>
        <taxon>Planctomycetota</taxon>
        <taxon>Phycisphaerae</taxon>
        <taxon>Tepidisphaerales</taxon>
        <taxon>Tepidisphaeraceae</taxon>
        <taxon>Humisphaera</taxon>
    </lineage>
</organism>
<feature type="region of interest" description="Disordered" evidence="1">
    <location>
        <begin position="48"/>
        <end position="83"/>
    </location>
</feature>
<sequence length="83" mass="9328">MADSTDEDSSRPNPIPDELRKLVEHLHQLDRPPNDEEVALLMKLARPSLKRKLFGGKSPGWPRPEPFPADPPGSDIPLRNDPK</sequence>
<gene>
    <name evidence="2" type="ORF">IPV69_20715</name>
</gene>
<evidence type="ECO:0000313" key="2">
    <source>
        <dbReference type="EMBL" id="QOV88638.1"/>
    </source>
</evidence>
<dbReference type="AlphaFoldDB" id="A0A7M2WT07"/>
<feature type="compositionally biased region" description="Pro residues" evidence="1">
    <location>
        <begin position="61"/>
        <end position="71"/>
    </location>
</feature>
<reference evidence="2 3" key="1">
    <citation type="submission" date="2020-10" db="EMBL/GenBank/DDBJ databases">
        <title>Wide distribution of Phycisphaera-like planctomycetes from WD2101 soil group in peatlands and genome analysis of the first cultivated representative.</title>
        <authorList>
            <person name="Dedysh S.N."/>
            <person name="Beletsky A.V."/>
            <person name="Ivanova A."/>
            <person name="Kulichevskaya I.S."/>
            <person name="Suzina N.E."/>
            <person name="Philippov D.A."/>
            <person name="Rakitin A.L."/>
            <person name="Mardanov A.V."/>
            <person name="Ravin N.V."/>
        </authorList>
    </citation>
    <scope>NUCLEOTIDE SEQUENCE [LARGE SCALE GENOMIC DNA]</scope>
    <source>
        <strain evidence="2 3">M1803</strain>
    </source>
</reference>
<evidence type="ECO:0000256" key="1">
    <source>
        <dbReference type="SAM" id="MobiDB-lite"/>
    </source>
</evidence>